<comment type="caution">
    <text evidence="1">The sequence shown here is derived from an EMBL/GenBank/DDBJ whole genome shotgun (WGS) entry which is preliminary data.</text>
</comment>
<accession>X1JZV9</accession>
<proteinExistence type="predicted"/>
<gene>
    <name evidence="1" type="ORF">S03H2_66781</name>
</gene>
<protein>
    <submittedName>
        <fullName evidence="1">Uncharacterized protein</fullName>
    </submittedName>
</protein>
<organism evidence="1">
    <name type="scientific">marine sediment metagenome</name>
    <dbReference type="NCBI Taxonomy" id="412755"/>
    <lineage>
        <taxon>unclassified sequences</taxon>
        <taxon>metagenomes</taxon>
        <taxon>ecological metagenomes</taxon>
    </lineage>
</organism>
<dbReference type="AlphaFoldDB" id="X1JZV9"/>
<name>X1JZV9_9ZZZZ</name>
<sequence length="89" mass="10654">MVIEQWNDISPYNSFDKGLLQRDISLDEFKSLLGDTYLNNVIADDFPARYEELESRIDFCAVRYFFDFSKEILFPQRSIFQEVMLRKIV</sequence>
<feature type="non-terminal residue" evidence="1">
    <location>
        <position position="89"/>
    </location>
</feature>
<evidence type="ECO:0000313" key="1">
    <source>
        <dbReference type="EMBL" id="GAH83554.1"/>
    </source>
</evidence>
<reference evidence="1" key="1">
    <citation type="journal article" date="2014" name="Front. Microbiol.">
        <title>High frequency of phylogenetically diverse reductive dehalogenase-homologous genes in deep subseafloor sedimentary metagenomes.</title>
        <authorList>
            <person name="Kawai M."/>
            <person name="Futagami T."/>
            <person name="Toyoda A."/>
            <person name="Takaki Y."/>
            <person name="Nishi S."/>
            <person name="Hori S."/>
            <person name="Arai W."/>
            <person name="Tsubouchi T."/>
            <person name="Morono Y."/>
            <person name="Uchiyama I."/>
            <person name="Ito T."/>
            <person name="Fujiyama A."/>
            <person name="Inagaki F."/>
            <person name="Takami H."/>
        </authorList>
    </citation>
    <scope>NUCLEOTIDE SEQUENCE</scope>
    <source>
        <strain evidence="1">Expedition CK06-06</strain>
    </source>
</reference>
<dbReference type="EMBL" id="BARU01043645">
    <property type="protein sequence ID" value="GAH83554.1"/>
    <property type="molecule type" value="Genomic_DNA"/>
</dbReference>